<proteinExistence type="predicted"/>
<accession>A0A7M3U2F5</accession>
<organism evidence="2 3">
    <name type="scientific">Candidatus Wolbachia massiliensis</name>
    <dbReference type="NCBI Taxonomy" id="1845000"/>
    <lineage>
        <taxon>Bacteria</taxon>
        <taxon>Pseudomonadati</taxon>
        <taxon>Pseudomonadota</taxon>
        <taxon>Alphaproteobacteria</taxon>
        <taxon>Rickettsiales</taxon>
        <taxon>Anaplasmataceae</taxon>
        <taxon>Wolbachieae</taxon>
        <taxon>Wolbachia</taxon>
    </lineage>
</organism>
<keyword evidence="1" id="KW-0472">Membrane</keyword>
<dbReference type="Proteomes" id="UP000516514">
    <property type="component" value="Chromosome"/>
</dbReference>
<reference evidence="2 3" key="1">
    <citation type="submission" date="2020-09" db="EMBL/GenBank/DDBJ databases">
        <title>An Earliest Endosymbiont, Wolbachia massiliensis sp. nov., Strain PL13 From the Bed Bug (Cimex hemipterius), Type strain of a New supergroup T.</title>
        <authorList>
            <person name="Laidoudi Y."/>
            <person name="Levasseur A."/>
            <person name="Medkour H."/>
            <person name="Maaloum M."/>
            <person name="BenKhedher M."/>
            <person name="Sambou M."/>
            <person name="Bassene H."/>
            <person name="Davoust B."/>
            <person name="Fenollar F."/>
            <person name="Raoult D."/>
            <person name="Mediannikov O."/>
        </authorList>
    </citation>
    <scope>NUCLEOTIDE SEQUENCE [LARGE SCALE GENOMIC DNA]</scope>
    <source>
        <strain evidence="2 3">PL13</strain>
    </source>
</reference>
<dbReference type="AlphaFoldDB" id="A0A7M3U2F5"/>
<gene>
    <name evidence="2" type="ORF">ID128_01770</name>
</gene>
<dbReference type="EMBL" id="CP061738">
    <property type="protein sequence ID" value="QOD38590.1"/>
    <property type="molecule type" value="Genomic_DNA"/>
</dbReference>
<protein>
    <submittedName>
        <fullName evidence="2">Uncharacterized protein</fullName>
    </submittedName>
</protein>
<dbReference type="RefSeq" id="WP_191111356.1">
    <property type="nucleotide sequence ID" value="NZ_CP061738.1"/>
</dbReference>
<feature type="transmembrane region" description="Helical" evidence="1">
    <location>
        <begin position="274"/>
        <end position="292"/>
    </location>
</feature>
<keyword evidence="1" id="KW-0812">Transmembrane</keyword>
<dbReference type="KEGG" id="wms:ID128_01770"/>
<keyword evidence="3" id="KW-1185">Reference proteome</keyword>
<feature type="transmembrane region" description="Helical" evidence="1">
    <location>
        <begin position="298"/>
        <end position="320"/>
    </location>
</feature>
<evidence type="ECO:0000313" key="3">
    <source>
        <dbReference type="Proteomes" id="UP000516514"/>
    </source>
</evidence>
<keyword evidence="1" id="KW-1133">Transmembrane helix</keyword>
<name>A0A7M3U2F5_9RICK</name>
<sequence length="349" mass="38828">MDKFTTLMNLKEKGENYQDAKGFEKILAAQILLGEADIIQSENFGVIEKEYENAKGEKVKEKLWSKIDHGRSLYSCINHWSQILLFDLKAAFGVEIDYKVLASELSSYIKFFSENEELIDKLIDEKAGNLNQLLNPEMKFTLRYISSNMPPVFCEEVFSYSAKSKEFVSDKGNSLDSYLKQRLQNQIKVMKEFSEILCITSAISNNFADIIGNLPREFFVSQCKNPLIWAIDSSKEIEGKKPGKWAAEHNLLINGKSPETFANKVQLTKFVNKASLPIAGLAAVACIGFVVANLSIALIISAAAVALIAALVVKPIALYVQKDLLQNSTVSTSFDNPNAEQLQASSLTV</sequence>
<evidence type="ECO:0000313" key="2">
    <source>
        <dbReference type="EMBL" id="QOD38590.1"/>
    </source>
</evidence>
<evidence type="ECO:0000256" key="1">
    <source>
        <dbReference type="SAM" id="Phobius"/>
    </source>
</evidence>